<comment type="similarity">
    <text evidence="2">Belongs to the HIR3 family.</text>
</comment>
<dbReference type="OMA" id="WETWYRL"/>
<feature type="compositionally biased region" description="Basic and acidic residues" evidence="5">
    <location>
        <begin position="342"/>
        <end position="358"/>
    </location>
</feature>
<dbReference type="InterPro" id="IPR019734">
    <property type="entry name" value="TPR_rpt"/>
</dbReference>
<evidence type="ECO:0000256" key="3">
    <source>
        <dbReference type="ARBA" id="ARBA00023242"/>
    </source>
</evidence>
<dbReference type="eggNOG" id="ENOG502QQX4">
    <property type="taxonomic scope" value="Eukaryota"/>
</dbReference>
<feature type="compositionally biased region" description="Basic and acidic residues" evidence="5">
    <location>
        <begin position="1581"/>
        <end position="1590"/>
    </location>
</feature>
<dbReference type="Gene3D" id="1.25.40.10">
    <property type="entry name" value="Tetratricopeptide repeat domain"/>
    <property type="match status" value="1"/>
</dbReference>
<evidence type="ECO:0000256" key="1">
    <source>
        <dbReference type="ARBA" id="ARBA00004123"/>
    </source>
</evidence>
<dbReference type="PANTHER" id="PTHR15502:SF7">
    <property type="entry name" value="CALCINEURIN-BINDING PROTEIN CABIN-1"/>
    <property type="match status" value="1"/>
</dbReference>
<dbReference type="Proteomes" id="UP000015464">
    <property type="component" value="Unassembled WGS sequence"/>
</dbReference>
<dbReference type="GeneID" id="25037423"/>
<dbReference type="PANTHER" id="PTHR15502">
    <property type="entry name" value="CALCINEURIN-BINDING PROTEIN CABIN 1-RELATED"/>
    <property type="match status" value="1"/>
</dbReference>
<dbReference type="SUPFAM" id="SSF48452">
    <property type="entry name" value="TPR-like"/>
    <property type="match status" value="1"/>
</dbReference>
<name>S9W152_SCHCR</name>
<dbReference type="Pfam" id="PF13181">
    <property type="entry name" value="TPR_8"/>
    <property type="match status" value="2"/>
</dbReference>
<dbReference type="HOGENOM" id="CLU_001419_0_0_1"/>
<dbReference type="GO" id="GO:0005634">
    <property type="term" value="C:nucleus"/>
    <property type="evidence" value="ECO:0007669"/>
    <property type="project" value="UniProtKB-SubCell"/>
</dbReference>
<dbReference type="GO" id="GO:0006325">
    <property type="term" value="P:chromatin organization"/>
    <property type="evidence" value="ECO:0007669"/>
    <property type="project" value="InterPro"/>
</dbReference>
<feature type="compositionally biased region" description="Polar residues" evidence="5">
    <location>
        <begin position="1551"/>
        <end position="1562"/>
    </location>
</feature>
<comment type="subcellular location">
    <subcellularLocation>
        <location evidence="1">Nucleus</location>
    </subcellularLocation>
</comment>
<evidence type="ECO:0000313" key="7">
    <source>
        <dbReference type="Proteomes" id="UP000015464"/>
    </source>
</evidence>
<feature type="compositionally biased region" description="Polar residues" evidence="5">
    <location>
        <begin position="1592"/>
        <end position="1604"/>
    </location>
</feature>
<dbReference type="GO" id="GO:0031491">
    <property type="term" value="F:nucleosome binding"/>
    <property type="evidence" value="ECO:0007669"/>
    <property type="project" value="TreeGrafter"/>
</dbReference>
<evidence type="ECO:0000256" key="4">
    <source>
        <dbReference type="PROSITE-ProRule" id="PRU00339"/>
    </source>
</evidence>
<protein>
    <submittedName>
        <fullName evidence="6">HIRA interacting protein Hip3</fullName>
    </submittedName>
</protein>
<dbReference type="EMBL" id="KE546988">
    <property type="protein sequence ID" value="EPY53663.1"/>
    <property type="molecule type" value="Genomic_DNA"/>
</dbReference>
<accession>S9W152</accession>
<dbReference type="RefSeq" id="XP_013021217.1">
    <property type="nucleotide sequence ID" value="XM_013165763.1"/>
</dbReference>
<evidence type="ECO:0000256" key="5">
    <source>
        <dbReference type="SAM" id="MobiDB-lite"/>
    </source>
</evidence>
<reference evidence="6 7" key="1">
    <citation type="journal article" date="2011" name="Science">
        <title>Comparative functional genomics of the fission yeasts.</title>
        <authorList>
            <person name="Rhind N."/>
            <person name="Chen Z."/>
            <person name="Yassour M."/>
            <person name="Thompson D.A."/>
            <person name="Haas B.J."/>
            <person name="Habib N."/>
            <person name="Wapinski I."/>
            <person name="Roy S."/>
            <person name="Lin M.F."/>
            <person name="Heiman D.I."/>
            <person name="Young S.K."/>
            <person name="Furuya K."/>
            <person name="Guo Y."/>
            <person name="Pidoux A."/>
            <person name="Chen H.M."/>
            <person name="Robbertse B."/>
            <person name="Goldberg J.M."/>
            <person name="Aoki K."/>
            <person name="Bayne E.H."/>
            <person name="Berlin A.M."/>
            <person name="Desjardins C.A."/>
            <person name="Dobbs E."/>
            <person name="Dukaj L."/>
            <person name="Fan L."/>
            <person name="FitzGerald M.G."/>
            <person name="French C."/>
            <person name="Gujja S."/>
            <person name="Hansen K."/>
            <person name="Keifenheim D."/>
            <person name="Levin J.Z."/>
            <person name="Mosher R.A."/>
            <person name="Mueller C.A."/>
            <person name="Pfiffner J."/>
            <person name="Priest M."/>
            <person name="Russ C."/>
            <person name="Smialowska A."/>
            <person name="Swoboda P."/>
            <person name="Sykes S.M."/>
            <person name="Vaughn M."/>
            <person name="Vengrova S."/>
            <person name="Yoder R."/>
            <person name="Zeng Q."/>
            <person name="Allshire R."/>
            <person name="Baulcombe D."/>
            <person name="Birren B.W."/>
            <person name="Brown W."/>
            <person name="Ekwall K."/>
            <person name="Kellis M."/>
            <person name="Leatherwood J."/>
            <person name="Levin H."/>
            <person name="Margalit H."/>
            <person name="Martienssen R."/>
            <person name="Nieduszynski C.A."/>
            <person name="Spatafora J.W."/>
            <person name="Friedman N."/>
            <person name="Dalgaard J.Z."/>
            <person name="Baumann P."/>
            <person name="Niki H."/>
            <person name="Regev A."/>
            <person name="Nusbaum C."/>
        </authorList>
    </citation>
    <scope>NUCLEOTIDE SEQUENCE [LARGE SCALE GENOMIC DNA]</scope>
    <source>
        <strain evidence="7">OY26 / ATCC MYA-4695 / CBS 11777 / NBRC 106824 / NRRL Y48691</strain>
    </source>
</reference>
<organism evidence="6 7">
    <name type="scientific">Schizosaccharomyces cryophilus (strain OY26 / ATCC MYA-4695 / CBS 11777 / NBRC 106824 / NRRL Y48691)</name>
    <name type="common">Fission yeast</name>
    <dbReference type="NCBI Taxonomy" id="653667"/>
    <lineage>
        <taxon>Eukaryota</taxon>
        <taxon>Fungi</taxon>
        <taxon>Dikarya</taxon>
        <taxon>Ascomycota</taxon>
        <taxon>Taphrinomycotina</taxon>
        <taxon>Schizosaccharomycetes</taxon>
        <taxon>Schizosaccharomycetales</taxon>
        <taxon>Schizosaccharomycetaceae</taxon>
        <taxon>Schizosaccharomyces</taxon>
    </lineage>
</organism>
<proteinExistence type="inferred from homology"/>
<gene>
    <name evidence="6" type="ORF">SPOG_03104</name>
</gene>
<dbReference type="STRING" id="653667.S9W152"/>
<dbReference type="PROSITE" id="PS50005">
    <property type="entry name" value="TPR"/>
    <property type="match status" value="1"/>
</dbReference>
<feature type="region of interest" description="Disordered" evidence="5">
    <location>
        <begin position="1538"/>
        <end position="1562"/>
    </location>
</feature>
<keyword evidence="3" id="KW-0539">Nucleus</keyword>
<dbReference type="OrthoDB" id="77564at2759"/>
<dbReference type="GO" id="GO:0000417">
    <property type="term" value="C:HIR complex"/>
    <property type="evidence" value="ECO:0007669"/>
    <property type="project" value="EnsemblFungi"/>
</dbReference>
<feature type="region of interest" description="Disordered" evidence="5">
    <location>
        <begin position="1581"/>
        <end position="1623"/>
    </location>
</feature>
<evidence type="ECO:0000313" key="6">
    <source>
        <dbReference type="EMBL" id="EPY53663.1"/>
    </source>
</evidence>
<dbReference type="InterPro" id="IPR033053">
    <property type="entry name" value="Hir3/CABIN1"/>
</dbReference>
<feature type="region of interest" description="Disordered" evidence="5">
    <location>
        <begin position="295"/>
        <end position="358"/>
    </location>
</feature>
<sequence>MASFTPLNAAGEDLDKEKRTLEVRIEEALQIYQNALLAQKENDWELASKHYENLLNLRLLRKPNVSHLSRKPRNNALLLLHYLVRKNHGEFLFSSALSKKFPFSSEADVIDLCRQAVNDFAIALACDPNDIDLWTKVAELAEKLHLSRILRFALESSLYTGYESFDPASSLMKPDELNPGKLASLQKLCSILKRFHVQRNDIPKLDFFTLTMYTLSPHFPFIPNVPSSRPSLEIFAKVKAVSLPDDSLHGVLDLILNLFRLLEKRLPSYSTPSTTVFLINAPNLMSLGDDLDSTDSELWPDTSTKSEPEISVNKQPAQPDPIYANDIVPPPLPPVASKSPKRPADDSEVRSSKRSRGRELRVSSETNLFLSIFNILEDLNVSLTTEFSKQKNPLVFDGIFEPYKDLFDEYRQLLINFPSQDNVSDTSISDMSANGAFSQMMLFDLAMQSSHRLEHMETSNDFLINLILNINNKKMVPSELAAFFVRTMLEPIDDEAEVPLYMRQCWGKSFKCKFTDVAIKVEDILYAVAKQNIGSDRSTPCAQSLFEIFLDDYFQELKINTKNESVRNENSKEILERKKRRCIRWKLLTGEIMYFHSTSISSSAFIQLKVRFEWARNLLLRLLGSPNDSIVETFLKIKSILIQHNISFELLNSHCMPDISVDVIDFELSKLQTIEFFNTLFMNTKLLDYNAVIENLEPVLLFEKSVSNDNQSYLISQFLVKTSTEFQIHLWGLLREAFNSANRPFESLLCSFYPLRLVLKRLGSEPFSKQNADRRKAELLGMLKLISNLLQAIWHLIRKNSGLLDGLSFDTTFDNMKVIIIYLKLFSVYAGIDDDIADDRIPKPLSPDFDSYGQNVKDTLLSSWCIFYRLCARLLQFENVKVESKKVLPNILTLIHAQFSFRGYCGFANGSFLELSQTECQRLDVWENENEILQCVFCRFGLMIGSEYYLPQDHHSPKKEFSREDAIALVPFVLGFAVKRSHGWIMPRSDQKHAFETMCDAIGPPDEDVIDIYLNKSSISNYLETDITAKHVKFCLSGRELLKLQEVSSKHVSDALRNLYYSQAQVLLGYYRARLKGTRCISELNKAVDYALMDLYINPLRQDSWYTCAVLYSALADEELSWSADLIVMDEEQITDYRRKALLCFLMAVSLKSVSDESYRSQLYFDFGTCFYSTARPPLEMGGFCSFESRVISGSSGLFSVPLKSVDLKQAIAVAADFFDKSFSLKKDWKVAIMLAKAVRKLGDMTTALEYFEEATKIAPKKGGSGSQQTLLLEPHYVLLSNLSKAIIEKLVPTKIICQYLTRIQFPPKNNSEFITTYENEEDLDPDFVLNQILLAIQELRSVDKQSWQHRPTYRIAKILDHLGQFEEAKKEMEKLISFKSSGKSLLNIWRTYYERAGRHFYYGTVYSKFFISLLYKTNDHGNLLQFMRRFRRSSPSIYNHRNIWLEVINKYINDLCETHSIKEIKEEQREGIPMSEFNIVYEKISNLGEQQLSLMMQVYELRKLNNGLYPTTKLDDFLIDCFMDLYEKTMPVVLSSDPGIAKSSNEKNDIQVQEGSTKNKQANISRKELISKIVHLCRPSKDSTNRELASKPSQASLSNSSSFVDAGSDNEQETEGKLDPDG</sequence>
<keyword evidence="4" id="KW-0802">TPR repeat</keyword>
<keyword evidence="7" id="KW-1185">Reference proteome</keyword>
<evidence type="ECO:0000256" key="2">
    <source>
        <dbReference type="ARBA" id="ARBA00007335"/>
    </source>
</evidence>
<feature type="repeat" description="TPR" evidence="4">
    <location>
        <begin position="1229"/>
        <end position="1262"/>
    </location>
</feature>
<dbReference type="InterPro" id="IPR011990">
    <property type="entry name" value="TPR-like_helical_dom_sf"/>
</dbReference>